<accession>A0A7J7MPB3</accession>
<name>A0A7J7MPB3_9MAGN</name>
<dbReference type="EMBL" id="JACGCM010001326">
    <property type="protein sequence ID" value="KAF6156548.1"/>
    <property type="molecule type" value="Genomic_DNA"/>
</dbReference>
<evidence type="ECO:0000313" key="2">
    <source>
        <dbReference type="Proteomes" id="UP000541444"/>
    </source>
</evidence>
<dbReference type="Proteomes" id="UP000541444">
    <property type="component" value="Unassembled WGS sequence"/>
</dbReference>
<organism evidence="1 2">
    <name type="scientific">Kingdonia uniflora</name>
    <dbReference type="NCBI Taxonomy" id="39325"/>
    <lineage>
        <taxon>Eukaryota</taxon>
        <taxon>Viridiplantae</taxon>
        <taxon>Streptophyta</taxon>
        <taxon>Embryophyta</taxon>
        <taxon>Tracheophyta</taxon>
        <taxon>Spermatophyta</taxon>
        <taxon>Magnoliopsida</taxon>
        <taxon>Ranunculales</taxon>
        <taxon>Circaeasteraceae</taxon>
        <taxon>Kingdonia</taxon>
    </lineage>
</organism>
<reference evidence="1 2" key="1">
    <citation type="journal article" date="2020" name="IScience">
        <title>Genome Sequencing of the Endangered Kingdonia uniflora (Circaeasteraceae, Ranunculales) Reveals Potential Mechanisms of Evolutionary Specialization.</title>
        <authorList>
            <person name="Sun Y."/>
            <person name="Deng T."/>
            <person name="Zhang A."/>
            <person name="Moore M.J."/>
            <person name="Landis J.B."/>
            <person name="Lin N."/>
            <person name="Zhang H."/>
            <person name="Zhang X."/>
            <person name="Huang J."/>
            <person name="Zhang X."/>
            <person name="Sun H."/>
            <person name="Wang H."/>
        </authorList>
    </citation>
    <scope>NUCLEOTIDE SEQUENCE [LARGE SCALE GENOMIC DNA]</scope>
    <source>
        <strain evidence="1">TB1705</strain>
        <tissue evidence="1">Leaf</tissue>
    </source>
</reference>
<dbReference type="OrthoDB" id="1750063at2759"/>
<evidence type="ECO:0000313" key="1">
    <source>
        <dbReference type="EMBL" id="KAF6156548.1"/>
    </source>
</evidence>
<proteinExistence type="predicted"/>
<protein>
    <submittedName>
        <fullName evidence="1">Uncharacterized protein</fullName>
    </submittedName>
</protein>
<feature type="non-terminal residue" evidence="1">
    <location>
        <position position="1"/>
    </location>
</feature>
<sequence length="79" mass="9608">MANHFFVSCAIKVRKASYSKIGNEHHEYDRADTMFEKIFKIENNQKAHKFNFKHIWHIMNKHPRLKLEIVHRSVYKIQV</sequence>
<dbReference type="AlphaFoldDB" id="A0A7J7MPB3"/>
<comment type="caution">
    <text evidence="1">The sequence shown here is derived from an EMBL/GenBank/DDBJ whole genome shotgun (WGS) entry which is preliminary data.</text>
</comment>
<gene>
    <name evidence="1" type="ORF">GIB67_000013</name>
</gene>
<keyword evidence="2" id="KW-1185">Reference proteome</keyword>